<organism evidence="2 3">
    <name type="scientific">Berryella wangjianweii</name>
    <dbReference type="NCBI Taxonomy" id="2734634"/>
    <lineage>
        <taxon>Bacteria</taxon>
        <taxon>Bacillati</taxon>
        <taxon>Actinomycetota</taxon>
        <taxon>Coriobacteriia</taxon>
        <taxon>Eggerthellales</taxon>
        <taxon>Eggerthellaceae</taxon>
        <taxon>Berryella</taxon>
    </lineage>
</organism>
<keyword evidence="3" id="KW-1185">Reference proteome</keyword>
<name>A0A6M8IZJ8_9ACTN</name>
<feature type="transmembrane region" description="Helical" evidence="1">
    <location>
        <begin position="113"/>
        <end position="135"/>
    </location>
</feature>
<feature type="transmembrane region" description="Helical" evidence="1">
    <location>
        <begin position="87"/>
        <end position="107"/>
    </location>
</feature>
<keyword evidence="1" id="KW-0472">Membrane</keyword>
<evidence type="ECO:0000256" key="1">
    <source>
        <dbReference type="SAM" id="Phobius"/>
    </source>
</evidence>
<dbReference type="KEGG" id="bwa:HLV38_00225"/>
<protein>
    <submittedName>
        <fullName evidence="2">DUF3021 domain-containing protein</fullName>
    </submittedName>
</protein>
<dbReference type="Pfam" id="PF11457">
    <property type="entry name" value="DUF3021"/>
    <property type="match status" value="1"/>
</dbReference>
<reference evidence="3" key="1">
    <citation type="submission" date="2020-05" db="EMBL/GenBank/DDBJ databases">
        <title>Novel species in genus Nocardioides.</title>
        <authorList>
            <person name="Zhang G."/>
        </authorList>
    </citation>
    <scope>NUCLEOTIDE SEQUENCE [LARGE SCALE GENOMIC DNA]</scope>
    <source>
        <strain evidence="3">zg-1050</strain>
    </source>
</reference>
<keyword evidence="1" id="KW-0812">Transmembrane</keyword>
<dbReference type="EMBL" id="CP053716">
    <property type="protein sequence ID" value="QKF06717.1"/>
    <property type="molecule type" value="Genomic_DNA"/>
</dbReference>
<accession>A0A6M8IZJ8</accession>
<gene>
    <name evidence="2" type="ORF">HLV38_00225</name>
</gene>
<dbReference type="PROSITE" id="PS51257">
    <property type="entry name" value="PROKAR_LIPOPROTEIN"/>
    <property type="match status" value="1"/>
</dbReference>
<sequence>MSTRKYMRRALIGAAAGIAIGCMLELAFSAAWGAQHIPGKPSFLADFDNQNLAVLTERVLYALLGAVQAMAGLLFPNERRSLAATTAIHFLLTCVPLLGVGMVLKWWQGGWPLVGALGIITVIYALIWMASWLSVRATVRQVSERIEG</sequence>
<dbReference type="InterPro" id="IPR021560">
    <property type="entry name" value="DUF3021"/>
</dbReference>
<feature type="transmembrane region" description="Helical" evidence="1">
    <location>
        <begin position="59"/>
        <end position="75"/>
    </location>
</feature>
<dbReference type="Proteomes" id="UP000503297">
    <property type="component" value="Chromosome"/>
</dbReference>
<evidence type="ECO:0000313" key="3">
    <source>
        <dbReference type="Proteomes" id="UP000503297"/>
    </source>
</evidence>
<proteinExistence type="predicted"/>
<evidence type="ECO:0000313" key="2">
    <source>
        <dbReference type="EMBL" id="QKF06717.1"/>
    </source>
</evidence>
<dbReference type="RefSeq" id="WP_173163361.1">
    <property type="nucleotide sequence ID" value="NZ_CP053716.1"/>
</dbReference>
<keyword evidence="1" id="KW-1133">Transmembrane helix</keyword>
<dbReference type="AlphaFoldDB" id="A0A6M8IZJ8"/>